<evidence type="ECO:0000313" key="3">
    <source>
        <dbReference type="EMBL" id="WAR17723.1"/>
    </source>
</evidence>
<feature type="domain" description="Thioredoxin-like fold" evidence="2">
    <location>
        <begin position="68"/>
        <end position="123"/>
    </location>
</feature>
<organism evidence="3 4">
    <name type="scientific">Mya arenaria</name>
    <name type="common">Soft-shell clam</name>
    <dbReference type="NCBI Taxonomy" id="6604"/>
    <lineage>
        <taxon>Eukaryota</taxon>
        <taxon>Metazoa</taxon>
        <taxon>Spiralia</taxon>
        <taxon>Lophotrochozoa</taxon>
        <taxon>Mollusca</taxon>
        <taxon>Bivalvia</taxon>
        <taxon>Autobranchia</taxon>
        <taxon>Heteroconchia</taxon>
        <taxon>Euheterodonta</taxon>
        <taxon>Imparidentia</taxon>
        <taxon>Neoheterodontei</taxon>
        <taxon>Myida</taxon>
        <taxon>Myoidea</taxon>
        <taxon>Myidae</taxon>
        <taxon>Mya</taxon>
    </lineage>
</organism>
<dbReference type="InterPro" id="IPR012336">
    <property type="entry name" value="Thioredoxin-like_fold"/>
</dbReference>
<protein>
    <submittedName>
        <fullName evidence="3">FAXC-like protein</fullName>
    </submittedName>
</protein>
<evidence type="ECO:0000313" key="4">
    <source>
        <dbReference type="Proteomes" id="UP001164746"/>
    </source>
</evidence>
<dbReference type="PANTHER" id="PTHR12289">
    <property type="entry name" value="METAXIN RELATED"/>
    <property type="match status" value="1"/>
</dbReference>
<dbReference type="InterPro" id="IPR036249">
    <property type="entry name" value="Thioredoxin-like_sf"/>
</dbReference>
<dbReference type="Proteomes" id="UP001164746">
    <property type="component" value="Chromosome 10"/>
</dbReference>
<name>A0ABY7FAL1_MYAAR</name>
<accession>A0ABY7FAL1</accession>
<keyword evidence="1" id="KW-1133">Transmembrane helix</keyword>
<sequence length="133" mass="15250">MESVRDFLLDNRMYFLTGAAICGSALLVYRKISSTGHKPRVCGLDYPRDLVILHSIPRDRLTPNLGHFSLKLETYLRVNAIPYQFDGQPLQGPKGKVPWIEHNGVTMGDSQFIIQYLEKEFKVERVYTMGGFR</sequence>
<dbReference type="InterPro" id="IPR050931">
    <property type="entry name" value="Mito_Protein_Transport_Metaxin"/>
</dbReference>
<feature type="transmembrane region" description="Helical" evidence="1">
    <location>
        <begin position="12"/>
        <end position="29"/>
    </location>
</feature>
<dbReference type="SUPFAM" id="SSF52833">
    <property type="entry name" value="Thioredoxin-like"/>
    <property type="match status" value="1"/>
</dbReference>
<keyword evidence="4" id="KW-1185">Reference proteome</keyword>
<dbReference type="PANTHER" id="PTHR12289:SF41">
    <property type="entry name" value="FAILED AXON CONNECTIONS-RELATED"/>
    <property type="match status" value="1"/>
</dbReference>
<keyword evidence="1" id="KW-0472">Membrane</keyword>
<reference evidence="3" key="1">
    <citation type="submission" date="2022-11" db="EMBL/GenBank/DDBJ databases">
        <title>Centuries of genome instability and evolution in soft-shell clam transmissible cancer (bioRxiv).</title>
        <authorList>
            <person name="Hart S.F.M."/>
            <person name="Yonemitsu M.A."/>
            <person name="Giersch R.M."/>
            <person name="Beal B.F."/>
            <person name="Arriagada G."/>
            <person name="Davis B.W."/>
            <person name="Ostrander E.A."/>
            <person name="Goff S.P."/>
            <person name="Metzger M.J."/>
        </authorList>
    </citation>
    <scope>NUCLEOTIDE SEQUENCE</scope>
    <source>
        <strain evidence="3">MELC-2E11</strain>
        <tissue evidence="3">Siphon/mantle</tissue>
    </source>
</reference>
<keyword evidence="1" id="KW-0812">Transmembrane</keyword>
<dbReference type="Gene3D" id="3.40.30.10">
    <property type="entry name" value="Glutaredoxin"/>
    <property type="match status" value="1"/>
</dbReference>
<evidence type="ECO:0000256" key="1">
    <source>
        <dbReference type="SAM" id="Phobius"/>
    </source>
</evidence>
<dbReference type="Pfam" id="PF17172">
    <property type="entry name" value="GST_N_4"/>
    <property type="match status" value="1"/>
</dbReference>
<gene>
    <name evidence="3" type="ORF">MAR_032317</name>
</gene>
<dbReference type="EMBL" id="CP111021">
    <property type="protein sequence ID" value="WAR17723.1"/>
    <property type="molecule type" value="Genomic_DNA"/>
</dbReference>
<proteinExistence type="predicted"/>
<evidence type="ECO:0000259" key="2">
    <source>
        <dbReference type="Pfam" id="PF17172"/>
    </source>
</evidence>